<evidence type="ECO:0000259" key="5">
    <source>
        <dbReference type="PROSITE" id="PS50987"/>
    </source>
</evidence>
<dbReference type="EMBL" id="BAAAYN010000019">
    <property type="protein sequence ID" value="GAA3387871.1"/>
    <property type="molecule type" value="Genomic_DNA"/>
</dbReference>
<dbReference type="Proteomes" id="UP001501676">
    <property type="component" value="Unassembled WGS sequence"/>
</dbReference>
<evidence type="ECO:0000256" key="2">
    <source>
        <dbReference type="ARBA" id="ARBA00023125"/>
    </source>
</evidence>
<keyword evidence="7" id="KW-1185">Reference proteome</keyword>
<dbReference type="SMART" id="SM00418">
    <property type="entry name" value="HTH_ARSR"/>
    <property type="match status" value="1"/>
</dbReference>
<evidence type="ECO:0000256" key="4">
    <source>
        <dbReference type="SAM" id="MobiDB-lite"/>
    </source>
</evidence>
<evidence type="ECO:0000256" key="3">
    <source>
        <dbReference type="ARBA" id="ARBA00023163"/>
    </source>
</evidence>
<dbReference type="InterPro" id="IPR036390">
    <property type="entry name" value="WH_DNA-bd_sf"/>
</dbReference>
<organism evidence="6 7">
    <name type="scientific">Cryptosporangium minutisporangium</name>
    <dbReference type="NCBI Taxonomy" id="113569"/>
    <lineage>
        <taxon>Bacteria</taxon>
        <taxon>Bacillati</taxon>
        <taxon>Actinomycetota</taxon>
        <taxon>Actinomycetes</taxon>
        <taxon>Cryptosporangiales</taxon>
        <taxon>Cryptosporangiaceae</taxon>
        <taxon>Cryptosporangium</taxon>
    </lineage>
</organism>
<feature type="region of interest" description="Disordered" evidence="4">
    <location>
        <begin position="1"/>
        <end position="56"/>
    </location>
</feature>
<keyword evidence="3" id="KW-0804">Transcription</keyword>
<accession>A0ABP6SXG9</accession>
<name>A0ABP6SXG9_9ACTN</name>
<dbReference type="Pfam" id="PF01022">
    <property type="entry name" value="HTH_5"/>
    <property type="match status" value="1"/>
</dbReference>
<keyword evidence="2" id="KW-0238">DNA-binding</keyword>
<dbReference type="InterPro" id="IPR036388">
    <property type="entry name" value="WH-like_DNA-bd_sf"/>
</dbReference>
<dbReference type="PANTHER" id="PTHR43132:SF6">
    <property type="entry name" value="HTH-TYPE TRANSCRIPTIONAL REPRESSOR CZRA"/>
    <property type="match status" value="1"/>
</dbReference>
<comment type="caution">
    <text evidence="6">The sequence shown here is derived from an EMBL/GenBank/DDBJ whole genome shotgun (WGS) entry which is preliminary data.</text>
</comment>
<dbReference type="InterPro" id="IPR001845">
    <property type="entry name" value="HTH_ArsR_DNA-bd_dom"/>
</dbReference>
<proteinExistence type="predicted"/>
<dbReference type="Gene3D" id="1.10.10.10">
    <property type="entry name" value="Winged helix-like DNA-binding domain superfamily/Winged helix DNA-binding domain"/>
    <property type="match status" value="1"/>
</dbReference>
<sequence>MIRRTVARGALGEAAVPEAVAHPAPSEPAPSGPAEPDLTDTAPGGTAVSASADADRSSAADRSAVGSYAPAAELLRALASPLRIAIVMRLDDGDQCVHELVDALGVPQPLVSQHLRVLRGAGVVVPHRRGREVAYSLADSHVAHVVRDAVAHSAHSVRGHIAGTPST</sequence>
<evidence type="ECO:0000256" key="1">
    <source>
        <dbReference type="ARBA" id="ARBA00023015"/>
    </source>
</evidence>
<dbReference type="InterPro" id="IPR011991">
    <property type="entry name" value="ArsR-like_HTH"/>
</dbReference>
<feature type="compositionally biased region" description="Low complexity" evidence="4">
    <location>
        <begin position="12"/>
        <end position="24"/>
    </location>
</feature>
<dbReference type="PROSITE" id="PS50987">
    <property type="entry name" value="HTH_ARSR_2"/>
    <property type="match status" value="1"/>
</dbReference>
<keyword evidence="1" id="KW-0805">Transcription regulation</keyword>
<dbReference type="InterPro" id="IPR051011">
    <property type="entry name" value="Metal_resp_trans_reg"/>
</dbReference>
<reference evidence="7" key="1">
    <citation type="journal article" date="2019" name="Int. J. Syst. Evol. Microbiol.">
        <title>The Global Catalogue of Microorganisms (GCM) 10K type strain sequencing project: providing services to taxonomists for standard genome sequencing and annotation.</title>
        <authorList>
            <consortium name="The Broad Institute Genomics Platform"/>
            <consortium name="The Broad Institute Genome Sequencing Center for Infectious Disease"/>
            <person name="Wu L."/>
            <person name="Ma J."/>
        </authorList>
    </citation>
    <scope>NUCLEOTIDE SEQUENCE [LARGE SCALE GENOMIC DNA]</scope>
    <source>
        <strain evidence="7">JCM 9458</strain>
    </source>
</reference>
<dbReference type="CDD" id="cd00090">
    <property type="entry name" value="HTH_ARSR"/>
    <property type="match status" value="1"/>
</dbReference>
<protein>
    <recommendedName>
        <fullName evidence="5">HTH arsR-type domain-containing protein</fullName>
    </recommendedName>
</protein>
<dbReference type="NCBIfam" id="NF033788">
    <property type="entry name" value="HTH_metalloreg"/>
    <property type="match status" value="1"/>
</dbReference>
<dbReference type="SUPFAM" id="SSF46785">
    <property type="entry name" value="Winged helix' DNA-binding domain"/>
    <property type="match status" value="1"/>
</dbReference>
<gene>
    <name evidence="6" type="ORF">GCM10020369_31960</name>
</gene>
<dbReference type="PANTHER" id="PTHR43132">
    <property type="entry name" value="ARSENICAL RESISTANCE OPERON REPRESSOR ARSR-RELATED"/>
    <property type="match status" value="1"/>
</dbReference>
<evidence type="ECO:0000313" key="7">
    <source>
        <dbReference type="Proteomes" id="UP001501676"/>
    </source>
</evidence>
<feature type="domain" description="HTH arsR-type" evidence="5">
    <location>
        <begin position="63"/>
        <end position="157"/>
    </location>
</feature>
<evidence type="ECO:0000313" key="6">
    <source>
        <dbReference type="EMBL" id="GAA3387871.1"/>
    </source>
</evidence>
<dbReference type="PRINTS" id="PR00778">
    <property type="entry name" value="HTHARSR"/>
</dbReference>